<comment type="caution">
    <text evidence="7">The sequence shown here is derived from an EMBL/GenBank/DDBJ whole genome shotgun (WGS) entry which is preliminary data.</text>
</comment>
<organism evidence="7 8">
    <name type="scientific">Paracoccus benzoatiresistens</name>
    <dbReference type="NCBI Taxonomy" id="2997341"/>
    <lineage>
        <taxon>Bacteria</taxon>
        <taxon>Pseudomonadati</taxon>
        <taxon>Pseudomonadota</taxon>
        <taxon>Alphaproteobacteria</taxon>
        <taxon>Rhodobacterales</taxon>
        <taxon>Paracoccaceae</taxon>
        <taxon>Paracoccus</taxon>
    </lineage>
</organism>
<feature type="chain" id="PRO_5045288632" evidence="5">
    <location>
        <begin position="40"/>
        <end position="544"/>
    </location>
</feature>
<proteinExistence type="predicted"/>
<dbReference type="PANTHER" id="PTHR30600:SF4">
    <property type="entry name" value="CYTOCHROME C DOMAIN-CONTAINING PROTEIN"/>
    <property type="match status" value="1"/>
</dbReference>
<reference evidence="7" key="1">
    <citation type="submission" date="2022-12" db="EMBL/GenBank/DDBJ databases">
        <title>Paracoccus sp. EF6 isolated from a lake water.</title>
        <authorList>
            <person name="Liu H."/>
        </authorList>
    </citation>
    <scope>NUCLEOTIDE SEQUENCE</scope>
    <source>
        <strain evidence="7">EF6</strain>
    </source>
</reference>
<evidence type="ECO:0000256" key="3">
    <source>
        <dbReference type="ARBA" id="ARBA00023004"/>
    </source>
</evidence>
<feature type="domain" description="Cytochrome c" evidence="6">
    <location>
        <begin position="412"/>
        <end position="544"/>
    </location>
</feature>
<feature type="signal peptide" evidence="5">
    <location>
        <begin position="1"/>
        <end position="39"/>
    </location>
</feature>
<evidence type="ECO:0000259" key="6">
    <source>
        <dbReference type="PROSITE" id="PS51007"/>
    </source>
</evidence>
<keyword evidence="1 4" id="KW-0349">Heme</keyword>
<name>A0ABT4J5J9_9RHOB</name>
<keyword evidence="2 4" id="KW-0479">Metal-binding</keyword>
<dbReference type="PANTHER" id="PTHR30600">
    <property type="entry name" value="CYTOCHROME C PEROXIDASE-RELATED"/>
    <property type="match status" value="1"/>
</dbReference>
<dbReference type="Gene3D" id="1.10.760.10">
    <property type="entry name" value="Cytochrome c-like domain"/>
    <property type="match status" value="1"/>
</dbReference>
<dbReference type="InterPro" id="IPR010538">
    <property type="entry name" value="DHOR"/>
</dbReference>
<dbReference type="Pfam" id="PF06537">
    <property type="entry name" value="DHOR"/>
    <property type="match status" value="1"/>
</dbReference>
<protein>
    <submittedName>
        <fullName evidence="7">Thiol oxidoreductase</fullName>
    </submittedName>
</protein>
<evidence type="ECO:0000256" key="1">
    <source>
        <dbReference type="ARBA" id="ARBA00022617"/>
    </source>
</evidence>
<keyword evidence="8" id="KW-1185">Reference proteome</keyword>
<dbReference type="SUPFAM" id="SSF46626">
    <property type="entry name" value="Cytochrome c"/>
    <property type="match status" value="1"/>
</dbReference>
<evidence type="ECO:0000256" key="5">
    <source>
        <dbReference type="SAM" id="SignalP"/>
    </source>
</evidence>
<dbReference type="InterPro" id="IPR051395">
    <property type="entry name" value="Cytochrome_c_Peroxidase/MauG"/>
</dbReference>
<dbReference type="InterPro" id="IPR009056">
    <property type="entry name" value="Cyt_c-like_dom"/>
</dbReference>
<gene>
    <name evidence="7" type="ORF">OU682_12135</name>
</gene>
<evidence type="ECO:0000256" key="2">
    <source>
        <dbReference type="ARBA" id="ARBA00022723"/>
    </source>
</evidence>
<keyword evidence="5" id="KW-0732">Signal</keyword>
<dbReference type="PROSITE" id="PS51007">
    <property type="entry name" value="CYTC"/>
    <property type="match status" value="1"/>
</dbReference>
<keyword evidence="3 4" id="KW-0408">Iron</keyword>
<dbReference type="PIRSF" id="PIRSF028099">
    <property type="entry name" value="DUF1111"/>
    <property type="match status" value="1"/>
</dbReference>
<evidence type="ECO:0000256" key="4">
    <source>
        <dbReference type="PROSITE-ProRule" id="PRU00433"/>
    </source>
</evidence>
<dbReference type="InterPro" id="IPR036909">
    <property type="entry name" value="Cyt_c-like_dom_sf"/>
</dbReference>
<dbReference type="Proteomes" id="UP001149822">
    <property type="component" value="Unassembled WGS sequence"/>
</dbReference>
<evidence type="ECO:0000313" key="7">
    <source>
        <dbReference type="EMBL" id="MCZ0962369.1"/>
    </source>
</evidence>
<accession>A0ABT4J5J9</accession>
<dbReference type="EMBL" id="JAPTYD010000015">
    <property type="protein sequence ID" value="MCZ0962369.1"/>
    <property type="molecule type" value="Genomic_DNA"/>
</dbReference>
<sequence>MTRPVLARDFFPASASMRSLALLLACGLALTVSGSAAFAETASDAVRAVPVAPETSDTAEWRAEPHLDIVPRTKAEAGRISAVLAPPVEFSAPEPFEGKPAGAATTRFIPTAEAFSQFSPNMPVEREMDFKIGNAIFRKLWVGAPSSTRGSDGLGPLYNARACQNCHVKDGRGHLPEGPDDSRVSALLRLSVPGGPDRPEIPDYIPTSPDPVYGGQLQDLALAGFLAEARMGVTWTEEPVTLAGGEVVHLRRPTYAVENPAHGAPHPYLQISPRVAPQMIGLGLLEAVPAADILALADPGDSDGDGISGRPQIVWSSEFDRPMLGRFGLKAGNATIREQAASAFLGDMGLSNPLFPFAFGECSEAQADCRAAPEGQETGVRDGLEVDRESLDLVSFYSRNLAVPARRDLDDPQVLRGKEIAYGIGCTACHNPKFVTHRLQDQPEQSFQLIWPYTDMLLHDMGEGLADNRPESRADGREWRTAPLWGVSLNGQVTGVESYLHDGRARSLMEAILWHGGEAQAARDSVVDLPAPDRKALVAWLQSL</sequence>
<evidence type="ECO:0000313" key="8">
    <source>
        <dbReference type="Proteomes" id="UP001149822"/>
    </source>
</evidence>
<dbReference type="RefSeq" id="WP_268942388.1">
    <property type="nucleotide sequence ID" value="NZ_JAPTYD010000015.1"/>
</dbReference>